<dbReference type="AlphaFoldDB" id="A0A5J4PJZ7"/>
<sequence length="64" mass="7523">GEAVLIQRLEQLCLQNGFTTAQFMQLDSLLGRPINEYLEQYFHDLETLQIFYDYLKVLDLPISI</sequence>
<feature type="non-terminal residue" evidence="1">
    <location>
        <position position="1"/>
    </location>
</feature>
<reference evidence="1" key="1">
    <citation type="submission" date="2019-03" db="EMBL/GenBank/DDBJ databases">
        <title>Single cell metagenomics reveals metabolic interactions within the superorganism composed of flagellate Streblomastix strix and complex community of Bacteroidetes bacteria on its surface.</title>
        <authorList>
            <person name="Treitli S.C."/>
            <person name="Kolisko M."/>
            <person name="Husnik F."/>
            <person name="Keeling P."/>
            <person name="Hampl V."/>
        </authorList>
    </citation>
    <scope>NUCLEOTIDE SEQUENCE</scope>
    <source>
        <strain evidence="1">STM</strain>
    </source>
</reference>
<comment type="caution">
    <text evidence="1">The sequence shown here is derived from an EMBL/GenBank/DDBJ whole genome shotgun (WGS) entry which is preliminary data.</text>
</comment>
<proteinExistence type="predicted"/>
<accession>A0A5J4PJZ7</accession>
<dbReference type="EMBL" id="SNRY01007746">
    <property type="protein sequence ID" value="KAA6309827.1"/>
    <property type="molecule type" value="Genomic_DNA"/>
</dbReference>
<name>A0A5J4PJZ7_9ZZZZ</name>
<organism evidence="1">
    <name type="scientific">termite gut metagenome</name>
    <dbReference type="NCBI Taxonomy" id="433724"/>
    <lineage>
        <taxon>unclassified sequences</taxon>
        <taxon>metagenomes</taxon>
        <taxon>organismal metagenomes</taxon>
    </lineage>
</organism>
<gene>
    <name evidence="1" type="ORF">EZS27_038756</name>
</gene>
<protein>
    <submittedName>
        <fullName evidence="1">Uncharacterized protein</fullName>
    </submittedName>
</protein>
<evidence type="ECO:0000313" key="1">
    <source>
        <dbReference type="EMBL" id="KAA6309827.1"/>
    </source>
</evidence>